<dbReference type="Gene3D" id="3.10.620.30">
    <property type="match status" value="1"/>
</dbReference>
<dbReference type="InterPro" id="IPR038765">
    <property type="entry name" value="Papain-like_cys_pep_sf"/>
</dbReference>
<gene>
    <name evidence="3" type="ORF">CATMQ487_34860</name>
</gene>
<dbReference type="Pfam" id="PF08379">
    <property type="entry name" value="Bact_transglu_N"/>
    <property type="match status" value="1"/>
</dbReference>
<dbReference type="InterPro" id="IPR002931">
    <property type="entry name" value="Transglutaminase-like"/>
</dbReference>
<feature type="region of interest" description="Disordered" evidence="1">
    <location>
        <begin position="1"/>
        <end position="29"/>
    </location>
</feature>
<evidence type="ECO:0000259" key="2">
    <source>
        <dbReference type="SMART" id="SM00460"/>
    </source>
</evidence>
<evidence type="ECO:0000256" key="1">
    <source>
        <dbReference type="SAM" id="MobiDB-lite"/>
    </source>
</evidence>
<protein>
    <recommendedName>
        <fullName evidence="2">Transglutaminase-like domain-containing protein</fullName>
    </recommendedName>
</protein>
<dbReference type="SMART" id="SM00460">
    <property type="entry name" value="TGc"/>
    <property type="match status" value="1"/>
</dbReference>
<organism evidence="3 4">
    <name type="scientific">Sphaerotilus microaerophilus</name>
    <dbReference type="NCBI Taxonomy" id="2914710"/>
    <lineage>
        <taxon>Bacteria</taxon>
        <taxon>Pseudomonadati</taxon>
        <taxon>Pseudomonadota</taxon>
        <taxon>Betaproteobacteria</taxon>
        <taxon>Burkholderiales</taxon>
        <taxon>Sphaerotilaceae</taxon>
        <taxon>Sphaerotilus</taxon>
    </lineage>
</organism>
<feature type="domain" description="Transglutaminase-like" evidence="2">
    <location>
        <begin position="274"/>
        <end position="344"/>
    </location>
</feature>
<accession>A0ABM7YPU2</accession>
<evidence type="ECO:0000313" key="4">
    <source>
        <dbReference type="Proteomes" id="UP001057498"/>
    </source>
</evidence>
<sequence length="389" mass="41074">MSITPLAPDGAGLPATAGPAVSRSENSAADRAVPRLLRVQHDTVYDYDAPVELAHHLGWLRPRETPQQRIRGWALAITPRPDVDAGTAVLSEPDLAAATPSPAVLPTRSEGGVDLAGGGVDVAVGGADAVDGAVTAEGAPWAVGLHGVHQSQDVWGNWRAGFFHARVHDRLEVVSSFVAELSAPVSLRPAASPPWERVAAGLRYHPGSAHDDAIEFVLPSFYAPQDGALARFAREVFRPGMPLLAGALGLMQLVHRRFEYRPAATSVSTRAPEALAQRSGVCQDFAHVMIGAMRSIGLAARYVSGYLLTQPPPGQPRLIGADASHAWVQVWCPLHGWVALDPTNAVQAGIDHVTLAWGRDYADVAPLRGVIRGGGRALPRVAVTVEPLG</sequence>
<dbReference type="SUPFAM" id="SSF54001">
    <property type="entry name" value="Cysteine proteinases"/>
    <property type="match status" value="1"/>
</dbReference>
<reference evidence="3" key="1">
    <citation type="submission" date="2022-04" db="EMBL/GenBank/DDBJ databases">
        <title>Whole genome sequence of Sphaerotilus sp. FB-5.</title>
        <authorList>
            <person name="Takeda M."/>
            <person name="Narihara S."/>
            <person name="Akimoto M."/>
            <person name="Akimoto R."/>
            <person name="Nishiyashiki S."/>
            <person name="Murakami T."/>
        </authorList>
    </citation>
    <scope>NUCLEOTIDE SEQUENCE</scope>
    <source>
        <strain evidence="3">FB-5</strain>
    </source>
</reference>
<dbReference type="Pfam" id="PF01841">
    <property type="entry name" value="Transglut_core"/>
    <property type="match status" value="1"/>
</dbReference>
<proteinExistence type="predicted"/>
<dbReference type="Proteomes" id="UP001057498">
    <property type="component" value="Chromosome"/>
</dbReference>
<dbReference type="PANTHER" id="PTHR33490:SF7">
    <property type="entry name" value="BLR2979 PROTEIN"/>
    <property type="match status" value="1"/>
</dbReference>
<dbReference type="PANTHER" id="PTHR33490">
    <property type="entry name" value="BLR5614 PROTEIN-RELATED"/>
    <property type="match status" value="1"/>
</dbReference>
<dbReference type="EMBL" id="AP025730">
    <property type="protein sequence ID" value="BDI06516.1"/>
    <property type="molecule type" value="Genomic_DNA"/>
</dbReference>
<evidence type="ECO:0000313" key="3">
    <source>
        <dbReference type="EMBL" id="BDI06516.1"/>
    </source>
</evidence>
<keyword evidence="4" id="KW-1185">Reference proteome</keyword>
<name>A0ABM7YPU2_9BURK</name>
<dbReference type="InterPro" id="IPR013589">
    <property type="entry name" value="Bac_transglu_N"/>
</dbReference>
<dbReference type="RefSeq" id="WP_251969782.1">
    <property type="nucleotide sequence ID" value="NZ_AP025730.1"/>
</dbReference>